<feature type="transmembrane region" description="Helical" evidence="8">
    <location>
        <begin position="244"/>
        <end position="269"/>
    </location>
</feature>
<evidence type="ECO:0000256" key="8">
    <source>
        <dbReference type="SAM" id="Phobius"/>
    </source>
</evidence>
<comment type="subcellular location">
    <subcellularLocation>
        <location evidence="1 7">Cell inner membrane</location>
        <topology evidence="1 7">Multi-pass membrane protein</topology>
    </subcellularLocation>
</comment>
<organism evidence="10 11">
    <name type="scientific">Sneathiella marina</name>
    <dbReference type="NCBI Taxonomy" id="2950108"/>
    <lineage>
        <taxon>Bacteria</taxon>
        <taxon>Pseudomonadati</taxon>
        <taxon>Pseudomonadota</taxon>
        <taxon>Alphaproteobacteria</taxon>
        <taxon>Sneathiellales</taxon>
        <taxon>Sneathiellaceae</taxon>
        <taxon>Sneathiella</taxon>
    </lineage>
</organism>
<keyword evidence="4 8" id="KW-0812">Transmembrane</keyword>
<feature type="transmembrane region" description="Helical" evidence="8">
    <location>
        <begin position="488"/>
        <end position="517"/>
    </location>
</feature>
<sequence length="526" mass="54999">MALPEYFAIGLFLLAILSLLAGFPVAFTLAGSALFVAAIASLTGAFEISLMGAIPSRIFGTAIWNEVLIAVPLFIFMGLMLERSRVAASLLENMGMLFGQLRGGLGISVFIVGALLAASTGIVGAAVVTMGLMALPTMLKHGYDPKLAAGAICASGTLGQIIPPSIVLIILGEQISNAYVASQSLIGNWSPEPVSVGDLFAGALVPGLLLVSLYILYQVGIAFFKPQSSPALPAAAAKDNRLILKLIGALFAPVALMLAVLGSIIMGVATPTEAASVGGVGAILLAGIADKEKPAGWIYMAGASVPALLLISNFLDLRIDPGGISQEALLGLSLAVPLILILIAGIGISLVRLYRSGILKEVCLSTMQMSSMVFVILIGATLFSLVFRGLGGDDIVYEALKDLPGGKYGALFVVMLVIFILGFFLDFVEITFVVVPIVAPVILLMEVNPIWLGILIAMNLQTSFLTPPFGFALFYLRRVAPAEITTGMIYRGVIPFVLIQLGALAILAAFPALATWLPENFLGSQY</sequence>
<dbReference type="InterPro" id="IPR004681">
    <property type="entry name" value="TRAP_DctM"/>
</dbReference>
<dbReference type="EMBL" id="CP098747">
    <property type="protein sequence ID" value="USG60126.1"/>
    <property type="molecule type" value="Genomic_DNA"/>
</dbReference>
<keyword evidence="7" id="KW-0813">Transport</keyword>
<dbReference type="RefSeq" id="WP_251932933.1">
    <property type="nucleotide sequence ID" value="NZ_CP098747.1"/>
</dbReference>
<evidence type="ECO:0000256" key="6">
    <source>
        <dbReference type="ARBA" id="ARBA00023136"/>
    </source>
</evidence>
<dbReference type="Pfam" id="PF06808">
    <property type="entry name" value="DctM"/>
    <property type="match status" value="1"/>
</dbReference>
<feature type="transmembrane region" description="Helical" evidence="8">
    <location>
        <begin position="371"/>
        <end position="390"/>
    </location>
</feature>
<keyword evidence="5 8" id="KW-1133">Transmembrane helix</keyword>
<comment type="function">
    <text evidence="7">Part of the tripartite ATP-independent periplasmic (TRAP) transport system.</text>
</comment>
<dbReference type="Proteomes" id="UP001056291">
    <property type="component" value="Chromosome"/>
</dbReference>
<evidence type="ECO:0000256" key="7">
    <source>
        <dbReference type="RuleBase" id="RU369079"/>
    </source>
</evidence>
<feature type="transmembrane region" description="Helical" evidence="8">
    <location>
        <begin position="411"/>
        <end position="444"/>
    </location>
</feature>
<name>A0ABY4VYX7_9PROT</name>
<accession>A0ABY4VYX7</accession>
<dbReference type="InterPro" id="IPR010656">
    <property type="entry name" value="DctM"/>
</dbReference>
<feature type="transmembrane region" description="Helical" evidence="8">
    <location>
        <begin position="199"/>
        <end position="224"/>
    </location>
</feature>
<evidence type="ECO:0000313" key="10">
    <source>
        <dbReference type="EMBL" id="USG60126.1"/>
    </source>
</evidence>
<evidence type="ECO:0000256" key="4">
    <source>
        <dbReference type="ARBA" id="ARBA00022692"/>
    </source>
</evidence>
<proteinExistence type="predicted"/>
<feature type="transmembrane region" description="Helical" evidence="8">
    <location>
        <begin position="147"/>
        <end position="171"/>
    </location>
</feature>
<dbReference type="PANTHER" id="PTHR33362:SF7">
    <property type="entry name" value="SLL1103 PROTEIN"/>
    <property type="match status" value="1"/>
</dbReference>
<protein>
    <submittedName>
        <fullName evidence="10">TRAP transporter large permease subunit</fullName>
    </submittedName>
</protein>
<keyword evidence="6 8" id="KW-0472">Membrane</keyword>
<reference evidence="10" key="1">
    <citation type="submission" date="2022-06" db="EMBL/GenBank/DDBJ databases">
        <title>Sneathiella actinostolidae sp. nov., isolated from a sea anemonein the Western Pacific Ocean.</title>
        <authorList>
            <person name="Wei M.J."/>
        </authorList>
    </citation>
    <scope>NUCLEOTIDE SEQUENCE</scope>
    <source>
        <strain evidence="10">PHK-P5</strain>
    </source>
</reference>
<keyword evidence="3 7" id="KW-0997">Cell inner membrane</keyword>
<feature type="transmembrane region" description="Helical" evidence="8">
    <location>
        <begin position="329"/>
        <end position="351"/>
    </location>
</feature>
<feature type="transmembrane region" description="Helical" evidence="8">
    <location>
        <begin position="450"/>
        <end position="476"/>
    </location>
</feature>
<evidence type="ECO:0000256" key="1">
    <source>
        <dbReference type="ARBA" id="ARBA00004429"/>
    </source>
</evidence>
<keyword evidence="11" id="KW-1185">Reference proteome</keyword>
<feature type="transmembrane region" description="Helical" evidence="8">
    <location>
        <begin position="105"/>
        <end position="135"/>
    </location>
</feature>
<feature type="domain" description="TRAP C4-dicarboxylate transport system permease DctM subunit" evidence="9">
    <location>
        <begin position="14"/>
        <end position="513"/>
    </location>
</feature>
<evidence type="ECO:0000259" key="9">
    <source>
        <dbReference type="Pfam" id="PF06808"/>
    </source>
</evidence>
<evidence type="ECO:0000256" key="2">
    <source>
        <dbReference type="ARBA" id="ARBA00022475"/>
    </source>
</evidence>
<feature type="transmembrane region" description="Helical" evidence="8">
    <location>
        <begin position="297"/>
        <end position="317"/>
    </location>
</feature>
<evidence type="ECO:0000256" key="5">
    <source>
        <dbReference type="ARBA" id="ARBA00022989"/>
    </source>
</evidence>
<feature type="transmembrane region" description="Helical" evidence="8">
    <location>
        <begin position="32"/>
        <end position="50"/>
    </location>
</feature>
<dbReference type="PANTHER" id="PTHR33362">
    <property type="entry name" value="SIALIC ACID TRAP TRANSPORTER PERMEASE PROTEIN SIAT-RELATED"/>
    <property type="match status" value="1"/>
</dbReference>
<gene>
    <name evidence="10" type="ORF">NBZ79_13170</name>
</gene>
<evidence type="ECO:0000256" key="3">
    <source>
        <dbReference type="ARBA" id="ARBA00022519"/>
    </source>
</evidence>
<evidence type="ECO:0000313" key="11">
    <source>
        <dbReference type="Proteomes" id="UP001056291"/>
    </source>
</evidence>
<feature type="transmembrane region" description="Helical" evidence="8">
    <location>
        <begin position="62"/>
        <end position="81"/>
    </location>
</feature>
<keyword evidence="2" id="KW-1003">Cell membrane</keyword>